<dbReference type="AlphaFoldDB" id="A0A9P3HAQ2"/>
<feature type="region of interest" description="Disordered" evidence="8">
    <location>
        <begin position="708"/>
        <end position="748"/>
    </location>
</feature>
<evidence type="ECO:0000256" key="6">
    <source>
        <dbReference type="ARBA" id="ARBA00023242"/>
    </source>
</evidence>
<feature type="compositionally biased region" description="Low complexity" evidence="8">
    <location>
        <begin position="255"/>
        <end position="275"/>
    </location>
</feature>
<reference evidence="10" key="2">
    <citation type="journal article" date="2022" name="Microbiol. Resour. Announc.">
        <title>Whole-Genome Sequence of Entomortierella parvispora E1425, a Mucoromycotan Fungus Associated with Burkholderiaceae-Related Endosymbiotic Bacteria.</title>
        <authorList>
            <person name="Herlambang A."/>
            <person name="Guo Y."/>
            <person name="Takashima Y."/>
            <person name="Narisawa K."/>
            <person name="Ohta H."/>
            <person name="Nishizawa T."/>
        </authorList>
    </citation>
    <scope>NUCLEOTIDE SEQUENCE</scope>
    <source>
        <strain evidence="10">E1425</strain>
    </source>
</reference>
<evidence type="ECO:0000256" key="8">
    <source>
        <dbReference type="SAM" id="MobiDB-lite"/>
    </source>
</evidence>
<evidence type="ECO:0000259" key="9">
    <source>
        <dbReference type="PROSITE" id="PS51088"/>
    </source>
</evidence>
<dbReference type="Pfam" id="PF01285">
    <property type="entry name" value="TEA"/>
    <property type="match status" value="1"/>
</dbReference>
<sequence>MTAFSSTSKQSTFIQTPLPSFTSNDSAPLASTTTVPSPVQPILAYPASTSSLSPTSSTSSITSLSISRAPLPHSSSASRPPPPIMTNSSKRSKEEVWPDNVEQAFMEALVKIPKLGRRKVVVDTKPCGRNELIAAYIHKQTGRWRTRKQVSSHIQVLKNTRKDDQRLMDLLSDASVDEGDDAAMLLAALGTSSIMYGESSSPQISPVSPTGSVTARFERLDNSSSPEIEDERKPTHHRQLSIASILNPDMETESQQLQQQQPQQQHFHQQFQQLPPSHRHHFRSHSQHYQRPRRNTSSVEMYSYSTRDNIYEEASFEQTAHGAPHPTQLPSMERAGSGKRRPSQEGYDPARSYFSERFSYWPCQFKLTQEERRPPHAENALPREILLSGSDAPFQDNMECVPISALSDSQFPHIKEAFQRKKALHLNYKVGLNLGSSVNTTRVLTRNLFQSTERYTVMCTTRVFSFGNQVVESQETQQAAFYGGRYVYSFKMVNEWFYTFLQTLNDGRSLDEAQASLRNITILQEFDRLSAGPALPEWDSEAECLLVVAYQFNASNQGGMTGYRLTDDAAPLSKVSTFARTRANTWDNSSMAFSRNFGSGGAGPGIRRPIQSPDQSQLFGSPGGSSARYGSPLYHDDPWARHHPPTPYQHQLQNQLQHHPLTETVHRSPVMFQEYTPAPLEPRLRCSKRSSMDMRDGDRRDQYYQAQQDEYERPPQRPMHSVSPLPPSGQYIAHGASSPGLPEPKKFCVYPRKGIRSTFS</sequence>
<proteinExistence type="inferred from homology"/>
<reference evidence="10" key="1">
    <citation type="submission" date="2021-11" db="EMBL/GenBank/DDBJ databases">
        <authorList>
            <person name="Herlambang A."/>
            <person name="Guo Y."/>
            <person name="Takashima Y."/>
            <person name="Nishizawa T."/>
        </authorList>
    </citation>
    <scope>NUCLEOTIDE SEQUENCE</scope>
    <source>
        <strain evidence="10">E1425</strain>
    </source>
</reference>
<protein>
    <submittedName>
        <fullName evidence="10">Transcriptional enhancer factor</fullName>
    </submittedName>
</protein>
<accession>A0A9P3HAQ2</accession>
<evidence type="ECO:0000256" key="4">
    <source>
        <dbReference type="ARBA" id="ARBA00023125"/>
    </source>
</evidence>
<evidence type="ECO:0000256" key="5">
    <source>
        <dbReference type="ARBA" id="ARBA00023163"/>
    </source>
</evidence>
<keyword evidence="11" id="KW-1185">Reference proteome</keyword>
<dbReference type="OrthoDB" id="10006572at2759"/>
<dbReference type="PRINTS" id="PR00065">
    <property type="entry name" value="TEADOMAIN"/>
</dbReference>
<comment type="caution">
    <text evidence="10">The sequence shown here is derived from an EMBL/GenBank/DDBJ whole genome shotgun (WGS) entry which is preliminary data.</text>
</comment>
<comment type="similarity">
    <text evidence="2">Belongs to the TEC1 family.</text>
</comment>
<dbReference type="Pfam" id="PF17725">
    <property type="entry name" value="YBD"/>
    <property type="match status" value="1"/>
</dbReference>
<dbReference type="PANTHER" id="PTHR11834">
    <property type="entry name" value="TRANSCRIPTIONAL ENHANCER FACTOR TEF RELATED"/>
    <property type="match status" value="1"/>
</dbReference>
<evidence type="ECO:0000256" key="2">
    <source>
        <dbReference type="ARBA" id="ARBA00008421"/>
    </source>
</evidence>
<gene>
    <name evidence="10" type="ORF">EMPS_05514</name>
</gene>
<dbReference type="SMART" id="SM00426">
    <property type="entry name" value="TEA"/>
    <property type="match status" value="1"/>
</dbReference>
<dbReference type="GO" id="GO:0000981">
    <property type="term" value="F:DNA-binding transcription factor activity, RNA polymerase II-specific"/>
    <property type="evidence" value="ECO:0007669"/>
    <property type="project" value="TreeGrafter"/>
</dbReference>
<feature type="compositionally biased region" description="Basic residues" evidence="8">
    <location>
        <begin position="277"/>
        <end position="294"/>
    </location>
</feature>
<dbReference type="GO" id="GO:0005667">
    <property type="term" value="C:transcription regulator complex"/>
    <property type="evidence" value="ECO:0007669"/>
    <property type="project" value="TreeGrafter"/>
</dbReference>
<feature type="compositionally biased region" description="Low complexity" evidence="8">
    <location>
        <begin position="48"/>
        <end position="78"/>
    </location>
</feature>
<dbReference type="EMBL" id="BQFW01000007">
    <property type="protein sequence ID" value="GJJ73156.1"/>
    <property type="molecule type" value="Genomic_DNA"/>
</dbReference>
<evidence type="ECO:0000313" key="10">
    <source>
        <dbReference type="EMBL" id="GJJ73156.1"/>
    </source>
</evidence>
<keyword evidence="6" id="KW-0539">Nucleus</keyword>
<organism evidence="10 11">
    <name type="scientific">Entomortierella parvispora</name>
    <dbReference type="NCBI Taxonomy" id="205924"/>
    <lineage>
        <taxon>Eukaryota</taxon>
        <taxon>Fungi</taxon>
        <taxon>Fungi incertae sedis</taxon>
        <taxon>Mucoromycota</taxon>
        <taxon>Mortierellomycotina</taxon>
        <taxon>Mortierellomycetes</taxon>
        <taxon>Mortierellales</taxon>
        <taxon>Mortierellaceae</taxon>
        <taxon>Entomortierella</taxon>
    </lineage>
</organism>
<dbReference type="PANTHER" id="PTHR11834:SF0">
    <property type="entry name" value="PROTEIN SCALLOPED"/>
    <property type="match status" value="1"/>
</dbReference>
<keyword evidence="4" id="KW-0238">DNA-binding</keyword>
<dbReference type="Proteomes" id="UP000827284">
    <property type="component" value="Unassembled WGS sequence"/>
</dbReference>
<dbReference type="GO" id="GO:0000978">
    <property type="term" value="F:RNA polymerase II cis-regulatory region sequence-specific DNA binding"/>
    <property type="evidence" value="ECO:0007669"/>
    <property type="project" value="TreeGrafter"/>
</dbReference>
<feature type="region of interest" description="Disordered" evidence="8">
    <location>
        <begin position="613"/>
        <end position="656"/>
    </location>
</feature>
<dbReference type="InterPro" id="IPR050937">
    <property type="entry name" value="TEC1_TEAD_TF"/>
</dbReference>
<keyword evidence="3" id="KW-0805">Transcription regulation</keyword>
<evidence type="ECO:0000256" key="3">
    <source>
        <dbReference type="ARBA" id="ARBA00023015"/>
    </source>
</evidence>
<dbReference type="Gene3D" id="2.70.50.80">
    <property type="match status" value="1"/>
</dbReference>
<feature type="DNA-binding region" description="TEA" evidence="7">
    <location>
        <begin position="90"/>
        <end position="164"/>
    </location>
</feature>
<feature type="region of interest" description="Disordered" evidence="8">
    <location>
        <begin position="217"/>
        <end position="238"/>
    </location>
</feature>
<evidence type="ECO:0000256" key="7">
    <source>
        <dbReference type="PROSITE-ProRule" id="PRU00505"/>
    </source>
</evidence>
<dbReference type="PROSITE" id="PS00554">
    <property type="entry name" value="TEA_1"/>
    <property type="match status" value="1"/>
</dbReference>
<dbReference type="Gene3D" id="6.10.20.40">
    <property type="entry name" value="TEA/ATTS domain"/>
    <property type="match status" value="1"/>
</dbReference>
<dbReference type="InterPro" id="IPR000818">
    <property type="entry name" value="TEA/ATTS_dom"/>
</dbReference>
<keyword evidence="5" id="KW-0804">Transcription</keyword>
<dbReference type="InterPro" id="IPR038096">
    <property type="entry name" value="TEA/ATTS_sf"/>
</dbReference>
<dbReference type="InterPro" id="IPR041086">
    <property type="entry name" value="YBD"/>
</dbReference>
<feature type="region of interest" description="Disordered" evidence="8">
    <location>
        <begin position="1"/>
        <end position="96"/>
    </location>
</feature>
<dbReference type="PROSITE" id="PS51088">
    <property type="entry name" value="TEA_2"/>
    <property type="match status" value="1"/>
</dbReference>
<feature type="region of interest" description="Disordered" evidence="8">
    <location>
        <begin position="251"/>
        <end position="298"/>
    </location>
</feature>
<name>A0A9P3HAQ2_9FUNG</name>
<evidence type="ECO:0000256" key="1">
    <source>
        <dbReference type="ARBA" id="ARBA00004123"/>
    </source>
</evidence>
<feature type="domain" description="TEA" evidence="9">
    <location>
        <begin position="90"/>
        <end position="164"/>
    </location>
</feature>
<evidence type="ECO:0000313" key="11">
    <source>
        <dbReference type="Proteomes" id="UP000827284"/>
    </source>
</evidence>
<comment type="subcellular location">
    <subcellularLocation>
        <location evidence="1">Nucleus</location>
    </subcellularLocation>
</comment>
<feature type="region of interest" description="Disordered" evidence="8">
    <location>
        <begin position="317"/>
        <end position="349"/>
    </location>
</feature>
<feature type="compositionally biased region" description="Polar residues" evidence="8">
    <location>
        <begin position="1"/>
        <end position="37"/>
    </location>
</feature>
<dbReference type="GO" id="GO:0005634">
    <property type="term" value="C:nucleus"/>
    <property type="evidence" value="ECO:0007669"/>
    <property type="project" value="UniProtKB-SubCell"/>
</dbReference>